<protein>
    <submittedName>
        <fullName evidence="2">Nuclear transport factor 2 family protein</fullName>
    </submittedName>
</protein>
<accession>A0ABS0HJX5</accession>
<evidence type="ECO:0000313" key="2">
    <source>
        <dbReference type="EMBL" id="MBF9152286.1"/>
    </source>
</evidence>
<keyword evidence="3" id="KW-1185">Reference proteome</keyword>
<dbReference type="Gene3D" id="3.10.450.50">
    <property type="match status" value="1"/>
</dbReference>
<dbReference type="Proteomes" id="UP000600799">
    <property type="component" value="Unassembled WGS sequence"/>
</dbReference>
<evidence type="ECO:0000313" key="3">
    <source>
        <dbReference type="Proteomes" id="UP000600799"/>
    </source>
</evidence>
<dbReference type="InterPro" id="IPR032710">
    <property type="entry name" value="NTF2-like_dom_sf"/>
</dbReference>
<comment type="caution">
    <text evidence="2">The sequence shown here is derived from an EMBL/GenBank/DDBJ whole genome shotgun (WGS) entry which is preliminary data.</text>
</comment>
<proteinExistence type="predicted"/>
<feature type="domain" description="SnoaL-like" evidence="1">
    <location>
        <begin position="16"/>
        <end position="125"/>
    </location>
</feature>
<reference evidence="2 3" key="1">
    <citation type="submission" date="2020-11" db="EMBL/GenBank/DDBJ databases">
        <title>The genome sequence of Novosphingobium sp. 1Y9A.</title>
        <authorList>
            <person name="Liu Y."/>
        </authorList>
    </citation>
    <scope>NUCLEOTIDE SEQUENCE [LARGE SCALE GENOMIC DNA]</scope>
    <source>
        <strain evidence="2 3">1Y9A</strain>
    </source>
</reference>
<evidence type="ECO:0000259" key="1">
    <source>
        <dbReference type="Pfam" id="PF12680"/>
    </source>
</evidence>
<dbReference type="SUPFAM" id="SSF54427">
    <property type="entry name" value="NTF2-like"/>
    <property type="match status" value="1"/>
</dbReference>
<dbReference type="EMBL" id="JADQDC010000011">
    <property type="protein sequence ID" value="MBF9152286.1"/>
    <property type="molecule type" value="Genomic_DNA"/>
</dbReference>
<dbReference type="InterPro" id="IPR037401">
    <property type="entry name" value="SnoaL-like"/>
</dbReference>
<dbReference type="RefSeq" id="WP_196276602.1">
    <property type="nucleotide sequence ID" value="NZ_JADQDC010000011.1"/>
</dbReference>
<gene>
    <name evidence="2" type="ORF">I2488_14860</name>
</gene>
<name>A0ABS0HJX5_9SPHN</name>
<organism evidence="2 3">
    <name type="scientific">Novosphingobium jiangmenense</name>
    <dbReference type="NCBI Taxonomy" id="2791981"/>
    <lineage>
        <taxon>Bacteria</taxon>
        <taxon>Pseudomonadati</taxon>
        <taxon>Pseudomonadota</taxon>
        <taxon>Alphaproteobacteria</taxon>
        <taxon>Sphingomonadales</taxon>
        <taxon>Sphingomonadaceae</taxon>
        <taxon>Novosphingobium</taxon>
    </lineage>
</organism>
<sequence>MTDEASRRAHLKAQFTRLITAYGEKDFATFATGVHPDAEFDWPYLPIADFPERMIGRDNFIAASRAGMADCDGYHHKIDRFYDMADPDMMLVEYHSGTVLRSSGRPYANKYLGILRFEGDLVVYWREYVNPLPIIDAFGLGFRNEAVSEMGA</sequence>
<dbReference type="Pfam" id="PF12680">
    <property type="entry name" value="SnoaL_2"/>
    <property type="match status" value="1"/>
</dbReference>